<dbReference type="InterPro" id="IPR052026">
    <property type="entry name" value="ExeA_AAA_ATPase_DNA-bind"/>
</dbReference>
<dbReference type="Pfam" id="PF13191">
    <property type="entry name" value="AAA_16"/>
    <property type="match status" value="1"/>
</dbReference>
<evidence type="ECO:0000313" key="2">
    <source>
        <dbReference type="EMBL" id="SDX64242.1"/>
    </source>
</evidence>
<dbReference type="SUPFAM" id="SSF48452">
    <property type="entry name" value="TPR-like"/>
    <property type="match status" value="2"/>
</dbReference>
<dbReference type="EMBL" id="FNPB01000001">
    <property type="protein sequence ID" value="SDX64242.1"/>
    <property type="molecule type" value="Genomic_DNA"/>
</dbReference>
<dbReference type="Gene3D" id="3.40.50.300">
    <property type="entry name" value="P-loop containing nucleotide triphosphate hydrolases"/>
    <property type="match status" value="1"/>
</dbReference>
<dbReference type="InterPro" id="IPR011990">
    <property type="entry name" value="TPR-like_helical_dom_sf"/>
</dbReference>
<dbReference type="RefSeq" id="WP_089764754.1">
    <property type="nucleotide sequence ID" value="NZ_FNPB01000001.1"/>
</dbReference>
<keyword evidence="3" id="KW-1185">Reference proteome</keyword>
<evidence type="ECO:0000259" key="1">
    <source>
        <dbReference type="Pfam" id="PF13191"/>
    </source>
</evidence>
<dbReference type="SUPFAM" id="SSF52540">
    <property type="entry name" value="P-loop containing nucleoside triphosphate hydrolases"/>
    <property type="match status" value="1"/>
</dbReference>
<organism evidence="2 3">
    <name type="scientific">Halobellus clavatus</name>
    <dbReference type="NCBI Taxonomy" id="660517"/>
    <lineage>
        <taxon>Archaea</taxon>
        <taxon>Methanobacteriati</taxon>
        <taxon>Methanobacteriota</taxon>
        <taxon>Stenosarchaea group</taxon>
        <taxon>Halobacteria</taxon>
        <taxon>Halobacteriales</taxon>
        <taxon>Haloferacaceae</taxon>
        <taxon>Halobellus</taxon>
    </lineage>
</organism>
<dbReference type="Pfam" id="PF13181">
    <property type="entry name" value="TPR_8"/>
    <property type="match status" value="1"/>
</dbReference>
<feature type="domain" description="Orc1-like AAA ATPase" evidence="1">
    <location>
        <begin position="20"/>
        <end position="181"/>
    </location>
</feature>
<dbReference type="AlphaFoldDB" id="A0A1H3DCK2"/>
<reference evidence="3" key="1">
    <citation type="submission" date="2016-10" db="EMBL/GenBank/DDBJ databases">
        <authorList>
            <person name="Varghese N."/>
            <person name="Submissions S."/>
        </authorList>
    </citation>
    <scope>NUCLEOTIDE SEQUENCE [LARGE SCALE GENOMIC DNA]</scope>
    <source>
        <strain evidence="3">CGMCC 1.10118</strain>
    </source>
</reference>
<name>A0A1H3DCK2_9EURY</name>
<dbReference type="OrthoDB" id="132045at2157"/>
<dbReference type="PANTHER" id="PTHR35894:SF1">
    <property type="entry name" value="PHOSPHORIBULOKINASE _ URIDINE KINASE FAMILY"/>
    <property type="match status" value="1"/>
</dbReference>
<dbReference type="InterPro" id="IPR019734">
    <property type="entry name" value="TPR_rpt"/>
</dbReference>
<protein>
    <submittedName>
        <fullName evidence="2">Tetratricopeptide repeat-containing protein</fullName>
    </submittedName>
</protein>
<dbReference type="Gene3D" id="1.25.40.10">
    <property type="entry name" value="Tetratricopeptide repeat domain"/>
    <property type="match status" value="1"/>
</dbReference>
<gene>
    <name evidence="2" type="ORF">SAMN04487946_101496</name>
</gene>
<proteinExistence type="predicted"/>
<dbReference type="InterPro" id="IPR041664">
    <property type="entry name" value="AAA_16"/>
</dbReference>
<dbReference type="Proteomes" id="UP000199170">
    <property type="component" value="Unassembled WGS sequence"/>
</dbReference>
<sequence>MNRVGNPYNHQDSVRNPEYFVGRDNELEKIEYELGQALTDRPQFRNIGITGAEGSGKTSLGNMVEKKCKDMNILPVFVRLNKANASDEVSLFKELIDEVTKAIGGSTREGYIQKLAGKTDQVELDLNFVRVYLSPDSNDSAEQNVSEGIVRGTLQELIREAQESSIAIIVDNAQHLSTNEVVLQRLKNIFGDIEGYNLVLVGTEDTFSNITDAFSPVARMFTKVELEPFESLEETKACLIKPLPPEESDLISDQTVREIHQLTEGRPYEINLIADYMYRRYRSNDYDEIKLTPEVIDTVIEQMDTWRRSVYGGLCDEISSLDDRELKLVISSIECPSIHRDWLVNYHILSNFKKYRSKSFDDVSDVLDATLDSLISKGILEENEDSSISFSGGIYEMAYTKYLAYSTGTLEQLGGTSLDSKSALLANIAYQLDSLLTSFADDQYIYSLSPDSSEYTSYSLSYTENSEAARDERDNVLSELYVSVRDHRGQYEKSSISHQSHSHNNKITDIRCNVEWLDSGLLLFVHSQNDEQETRLLEKVEEISNDLNKFGYNLVTPGDSTLLSNAVELAQNHQYDEALDIVDEVINRNEDLPEAWELKAEFEYYKDSVEKSLETVRRVIEMRPNYTDAYLLQSQILFDTERHQDAIESLRQATSFDRSSPDIWAASCHMLANNEMYDEAIEFGMKGKEVDEDNLHVMYHIADAHIKQNNPEKASSVAYQMKERISTIKDDSNDVDYPEIDEWENQAHHIFAQVEKVRENYVRAVKIYRSNISHTRLGGLYQDWAVCELEAGNEEECLDCIRKMLQVENKENVKKSIRESDEFSELENNSEFAEIID</sequence>
<dbReference type="PANTHER" id="PTHR35894">
    <property type="entry name" value="GENERAL SECRETION PATHWAY PROTEIN A-RELATED"/>
    <property type="match status" value="1"/>
</dbReference>
<dbReference type="SMART" id="SM00028">
    <property type="entry name" value="TPR"/>
    <property type="match status" value="5"/>
</dbReference>
<evidence type="ECO:0000313" key="3">
    <source>
        <dbReference type="Proteomes" id="UP000199170"/>
    </source>
</evidence>
<accession>A0A1H3DCK2</accession>
<dbReference type="STRING" id="660517.SAMN04487946_101496"/>
<dbReference type="InterPro" id="IPR027417">
    <property type="entry name" value="P-loop_NTPase"/>
</dbReference>